<gene>
    <name evidence="1" type="ORF">O6H91_07G082400</name>
</gene>
<name>A0ACC2D7D8_DIPCM</name>
<evidence type="ECO:0000313" key="2">
    <source>
        <dbReference type="Proteomes" id="UP001162992"/>
    </source>
</evidence>
<comment type="caution">
    <text evidence="1">The sequence shown here is derived from an EMBL/GenBank/DDBJ whole genome shotgun (WGS) entry which is preliminary data.</text>
</comment>
<dbReference type="EMBL" id="CM055098">
    <property type="protein sequence ID" value="KAJ7550089.1"/>
    <property type="molecule type" value="Genomic_DNA"/>
</dbReference>
<proteinExistence type="predicted"/>
<dbReference type="Proteomes" id="UP001162992">
    <property type="component" value="Chromosome 7"/>
</dbReference>
<protein>
    <submittedName>
        <fullName evidence="1">Uncharacterized protein</fullName>
    </submittedName>
</protein>
<keyword evidence="2" id="KW-1185">Reference proteome</keyword>
<evidence type="ECO:0000313" key="1">
    <source>
        <dbReference type="EMBL" id="KAJ7550089.1"/>
    </source>
</evidence>
<accession>A0ACC2D7D8</accession>
<reference evidence="2" key="1">
    <citation type="journal article" date="2024" name="Proc. Natl. Acad. Sci. U.S.A.">
        <title>Extraordinary preservation of gene collinearity over three hundred million years revealed in homosporous lycophytes.</title>
        <authorList>
            <person name="Li C."/>
            <person name="Wickell D."/>
            <person name="Kuo L.Y."/>
            <person name="Chen X."/>
            <person name="Nie B."/>
            <person name="Liao X."/>
            <person name="Peng D."/>
            <person name="Ji J."/>
            <person name="Jenkins J."/>
            <person name="Williams M."/>
            <person name="Shu S."/>
            <person name="Plott C."/>
            <person name="Barry K."/>
            <person name="Rajasekar S."/>
            <person name="Grimwood J."/>
            <person name="Han X."/>
            <person name="Sun S."/>
            <person name="Hou Z."/>
            <person name="He W."/>
            <person name="Dai G."/>
            <person name="Sun C."/>
            <person name="Schmutz J."/>
            <person name="Leebens-Mack J.H."/>
            <person name="Li F.W."/>
            <person name="Wang L."/>
        </authorList>
    </citation>
    <scope>NUCLEOTIDE SEQUENCE [LARGE SCALE GENOMIC DNA]</scope>
    <source>
        <strain evidence="2">cv. PW_Plant_1</strain>
    </source>
</reference>
<organism evidence="1 2">
    <name type="scientific">Diphasiastrum complanatum</name>
    <name type="common">Issler's clubmoss</name>
    <name type="synonym">Lycopodium complanatum</name>
    <dbReference type="NCBI Taxonomy" id="34168"/>
    <lineage>
        <taxon>Eukaryota</taxon>
        <taxon>Viridiplantae</taxon>
        <taxon>Streptophyta</taxon>
        <taxon>Embryophyta</taxon>
        <taxon>Tracheophyta</taxon>
        <taxon>Lycopodiopsida</taxon>
        <taxon>Lycopodiales</taxon>
        <taxon>Lycopodiaceae</taxon>
        <taxon>Lycopodioideae</taxon>
        <taxon>Diphasiastrum</taxon>
    </lineage>
</organism>
<sequence>MRILLIPPFCAHSVSPDLYANCIPAFHLSIPSLASLFGIRQHLSPESRPESFLSCYHSRNLSRFGISRAGALYNEKQELGICDLAFDGVPSLPGKKIYGHYEGPSSEKLCFQSGENSECLSLADMGAELNMKSKEETQNQNLNVQSVEEKEVSGKEEKEKGQNTSEYTIERWNRLQRSQFSSQRNKNSELGAMVARKLVVGLQSLEEALAGLGADEPIASTMEHHCANYGLVSPKVGSWLVMNLCRNGKPQRAIELYNWLDARGLHFSGGAYNSLASACIRLNLHIELLGFFRRMKEHGVKPSLYIYTVVMKVLSQHQGWEDTHLVYVEMLVRKIKLDVIAYNTLLAAYGRARQWERALNLWDTMRQEGCKENMGTCCLLLSTFVRCQKLDLALDIYFCVISNGWKPTHSMYEGLVRSCAEEGRWVLAINFLYEFLDTGELLEKRVWDPLIHAVENARKLSQYRWN</sequence>